<gene>
    <name evidence="8" type="ORF">Tfer_2534</name>
</gene>
<evidence type="ECO:0000256" key="3">
    <source>
        <dbReference type="ARBA" id="ARBA00022692"/>
    </source>
</evidence>
<protein>
    <submittedName>
        <fullName evidence="8">Type II secretion system F domain-containing protein</fullName>
    </submittedName>
</protein>
<evidence type="ECO:0000256" key="5">
    <source>
        <dbReference type="ARBA" id="ARBA00023136"/>
    </source>
</evidence>
<sequence length="278" mass="31334">MLYWKNEGELLRKSIAVSEKAILGENPAATDLIDYNEYHMARQEKTKYTIIAAIVLFGIGLIFFSNLIIAFIFSLGGFFYPKYKVQHLITKRKAELQLQFKDALYSLTSSLGVGRSLESAFKTALNDLRVLYPDENTYIIKEFGYICRKIELNEPVETALLDFAERSGLEDIKNFAEVMVICKKTGGNLVQVVKNTSAILSDKIEISQEIELLLTKQKYEQKILNIMPIVFIGLVKFGGSGYMDSLYTSFKGYLLMALALGILIAASVLSKKIFDIKV</sequence>
<organism evidence="8 9">
    <name type="scientific">Thermincola ferriacetica</name>
    <dbReference type="NCBI Taxonomy" id="281456"/>
    <lineage>
        <taxon>Bacteria</taxon>
        <taxon>Bacillati</taxon>
        <taxon>Bacillota</taxon>
        <taxon>Clostridia</taxon>
        <taxon>Eubacteriales</taxon>
        <taxon>Thermincolaceae</taxon>
        <taxon>Thermincola</taxon>
    </lineage>
</organism>
<keyword evidence="5 6" id="KW-0472">Membrane</keyword>
<dbReference type="Pfam" id="PF00482">
    <property type="entry name" value="T2SSF"/>
    <property type="match status" value="1"/>
</dbReference>
<dbReference type="PANTHER" id="PTHR35007:SF1">
    <property type="entry name" value="PILUS ASSEMBLY PROTEIN"/>
    <property type="match status" value="1"/>
</dbReference>
<proteinExistence type="predicted"/>
<evidence type="ECO:0000313" key="9">
    <source>
        <dbReference type="Proteomes" id="UP000037175"/>
    </source>
</evidence>
<evidence type="ECO:0000259" key="7">
    <source>
        <dbReference type="Pfam" id="PF00482"/>
    </source>
</evidence>
<evidence type="ECO:0000313" key="8">
    <source>
        <dbReference type="EMBL" id="KNZ68812.1"/>
    </source>
</evidence>
<keyword evidence="2" id="KW-1003">Cell membrane</keyword>
<dbReference type="GO" id="GO:0005886">
    <property type="term" value="C:plasma membrane"/>
    <property type="evidence" value="ECO:0007669"/>
    <property type="project" value="UniProtKB-SubCell"/>
</dbReference>
<evidence type="ECO:0000256" key="4">
    <source>
        <dbReference type="ARBA" id="ARBA00022989"/>
    </source>
</evidence>
<evidence type="ECO:0000256" key="6">
    <source>
        <dbReference type="SAM" id="Phobius"/>
    </source>
</evidence>
<comment type="subcellular location">
    <subcellularLocation>
        <location evidence="1">Cell membrane</location>
        <topology evidence="1">Multi-pass membrane protein</topology>
    </subcellularLocation>
</comment>
<keyword evidence="9" id="KW-1185">Reference proteome</keyword>
<dbReference type="Proteomes" id="UP000037175">
    <property type="component" value="Unassembled WGS sequence"/>
</dbReference>
<feature type="transmembrane region" description="Helical" evidence="6">
    <location>
        <begin position="249"/>
        <end position="269"/>
    </location>
</feature>
<name>A0A0L6VZQ7_9FIRM</name>
<feature type="transmembrane region" description="Helical" evidence="6">
    <location>
        <begin position="223"/>
        <end position="243"/>
    </location>
</feature>
<dbReference type="EMBL" id="LGTE01000021">
    <property type="protein sequence ID" value="KNZ68812.1"/>
    <property type="molecule type" value="Genomic_DNA"/>
</dbReference>
<keyword evidence="3 6" id="KW-0812">Transmembrane</keyword>
<dbReference type="RefSeq" id="WP_052218631.1">
    <property type="nucleotide sequence ID" value="NZ_LGTE01000021.1"/>
</dbReference>
<evidence type="ECO:0000256" key="1">
    <source>
        <dbReference type="ARBA" id="ARBA00004651"/>
    </source>
</evidence>
<reference evidence="9" key="1">
    <citation type="submission" date="2015-07" db="EMBL/GenBank/DDBJ databases">
        <title>Complete Genome of Thermincola ferriacetica strain Z-0001T.</title>
        <authorList>
            <person name="Lusk B."/>
            <person name="Badalamenti J.P."/>
            <person name="Parameswaran P."/>
            <person name="Bond D.R."/>
            <person name="Torres C.I."/>
        </authorList>
    </citation>
    <scope>NUCLEOTIDE SEQUENCE [LARGE SCALE GENOMIC DNA]</scope>
    <source>
        <strain evidence="9">Z-0001</strain>
    </source>
</reference>
<keyword evidence="4 6" id="KW-1133">Transmembrane helix</keyword>
<accession>A0A0L6VZQ7</accession>
<comment type="caution">
    <text evidence="8">The sequence shown here is derived from an EMBL/GenBank/DDBJ whole genome shotgun (WGS) entry which is preliminary data.</text>
</comment>
<dbReference type="InterPro" id="IPR018076">
    <property type="entry name" value="T2SS_GspF_dom"/>
</dbReference>
<dbReference type="PATRIC" id="fig|281456.6.peg.2687"/>
<dbReference type="AlphaFoldDB" id="A0A0L6VZQ7"/>
<feature type="transmembrane region" description="Helical" evidence="6">
    <location>
        <begin position="50"/>
        <end position="80"/>
    </location>
</feature>
<feature type="domain" description="Type II secretion system protein GspF" evidence="7">
    <location>
        <begin position="105"/>
        <end position="214"/>
    </location>
</feature>
<dbReference type="PANTHER" id="PTHR35007">
    <property type="entry name" value="INTEGRAL MEMBRANE PROTEIN-RELATED"/>
    <property type="match status" value="1"/>
</dbReference>
<evidence type="ECO:0000256" key="2">
    <source>
        <dbReference type="ARBA" id="ARBA00022475"/>
    </source>
</evidence>